<keyword evidence="3 10" id="KW-1133">Transmembrane helix</keyword>
<dbReference type="GO" id="GO:0007214">
    <property type="term" value="P:gamma-aminobutyric acid signaling pathway"/>
    <property type="evidence" value="ECO:0000318"/>
    <property type="project" value="GO_Central"/>
</dbReference>
<evidence type="ECO:0000256" key="5">
    <source>
        <dbReference type="ARBA" id="ARBA00023136"/>
    </source>
</evidence>
<comment type="subcellular location">
    <subcellularLocation>
        <location evidence="1">Membrane</location>
        <topology evidence="1">Multi-pass membrane protein</topology>
    </subcellularLocation>
</comment>
<keyword evidence="4" id="KW-0297">G-protein coupled receptor</keyword>
<organism evidence="12 13">
    <name type="scientific">Strongylocentrotus purpuratus</name>
    <name type="common">Purple sea urchin</name>
    <dbReference type="NCBI Taxonomy" id="7668"/>
    <lineage>
        <taxon>Eukaryota</taxon>
        <taxon>Metazoa</taxon>
        <taxon>Echinodermata</taxon>
        <taxon>Eleutherozoa</taxon>
        <taxon>Echinozoa</taxon>
        <taxon>Echinoidea</taxon>
        <taxon>Euechinoidea</taxon>
        <taxon>Echinacea</taxon>
        <taxon>Camarodonta</taxon>
        <taxon>Echinidea</taxon>
        <taxon>Strongylocentrotidae</taxon>
        <taxon>Strongylocentrotus</taxon>
    </lineage>
</organism>
<dbReference type="Proteomes" id="UP000007110">
    <property type="component" value="Unassembled WGS sequence"/>
</dbReference>
<evidence type="ECO:0000256" key="6">
    <source>
        <dbReference type="ARBA" id="ARBA00023170"/>
    </source>
</evidence>
<keyword evidence="7" id="KW-0325">Glycoprotein</keyword>
<feature type="transmembrane region" description="Helical" evidence="10">
    <location>
        <begin position="250"/>
        <end position="270"/>
    </location>
</feature>
<proteinExistence type="predicted"/>
<sequence>MMLKPDDTPSISGMTSKEFLARLNSKLTTSPQQTAGYPEAPLAYDAIWALALALNKTQERLASKNLRLENYTYGNADIADEIYMALNSSNFEGLSGTVAFTSTGDRLAWTQIEQMIDGQYRKIGYYDYANDNLTWLNTSVWPEAGIPKDGVDTSEELERISRQLFILVSVLAGVIICFALCCIGFNLCFQHTGYIQCSQPHVNNVTALGCIAALICVFLLGFDGSGPDASESELDTQQKQEKFSRICHSIAWLISIGFSLGYGSMFAKIWMMHSLVTQEKTDNDDGRRRRRKVSLQQKVNTWKMYLTIGIIFLLDSSIILVWQLVDPMYRTVENLPKETFPEQDLEIVPQLEHCTANNMSIWLGILYGINGLLLIFGLFLAYETRNMTVRDLNDSRLVGMAIYNVAVLCIITAPVTLIIKSQNNAVYGFTSFTIVFCSAITLALIFIPKVVSIAHNPKGTYNKNTQGLSAPSREDEEKHTRLSAENDEIKRHIKEREDKIKMLTDKIQQKTRSMPKGVLSPSSASSPGSALHHSTPTTVQRTRTSLRVTDKITPPHMSVEDSAYASMAAPTAHTPKLIHGEKVSGINEDDLSETYI</sequence>
<evidence type="ECO:0000256" key="2">
    <source>
        <dbReference type="ARBA" id="ARBA00022692"/>
    </source>
</evidence>
<evidence type="ECO:0000256" key="7">
    <source>
        <dbReference type="ARBA" id="ARBA00023180"/>
    </source>
</evidence>
<dbReference type="InterPro" id="IPR001828">
    <property type="entry name" value="ANF_lig-bd_rcpt"/>
</dbReference>
<evidence type="ECO:0000259" key="11">
    <source>
        <dbReference type="PROSITE" id="PS50259"/>
    </source>
</evidence>
<name>A0A7M7PSU7_STRPU</name>
<feature type="transmembrane region" description="Helical" evidence="10">
    <location>
        <begin position="304"/>
        <end position="325"/>
    </location>
</feature>
<dbReference type="AlphaFoldDB" id="A0A7M7PSU7"/>
<dbReference type="GeneID" id="576500"/>
<dbReference type="GO" id="GO:0038039">
    <property type="term" value="C:G protein-coupled receptor heterodimeric complex"/>
    <property type="evidence" value="ECO:0000318"/>
    <property type="project" value="GO_Central"/>
</dbReference>
<reference evidence="13" key="1">
    <citation type="submission" date="2015-02" db="EMBL/GenBank/DDBJ databases">
        <title>Genome sequencing for Strongylocentrotus purpuratus.</title>
        <authorList>
            <person name="Murali S."/>
            <person name="Liu Y."/>
            <person name="Vee V."/>
            <person name="English A."/>
            <person name="Wang M."/>
            <person name="Skinner E."/>
            <person name="Han Y."/>
            <person name="Muzny D.M."/>
            <person name="Worley K.C."/>
            <person name="Gibbs R.A."/>
        </authorList>
    </citation>
    <scope>NUCLEOTIDE SEQUENCE</scope>
</reference>
<reference evidence="12" key="2">
    <citation type="submission" date="2021-01" db="UniProtKB">
        <authorList>
            <consortium name="EnsemblMetazoa"/>
        </authorList>
    </citation>
    <scope>IDENTIFICATION</scope>
</reference>
<feature type="transmembrane region" description="Helical" evidence="10">
    <location>
        <begin position="201"/>
        <end position="222"/>
    </location>
</feature>
<evidence type="ECO:0000256" key="1">
    <source>
        <dbReference type="ARBA" id="ARBA00004141"/>
    </source>
</evidence>
<keyword evidence="13" id="KW-1185">Reference proteome</keyword>
<feature type="compositionally biased region" description="Basic and acidic residues" evidence="9">
    <location>
        <begin position="472"/>
        <end position="485"/>
    </location>
</feature>
<dbReference type="Gene3D" id="3.40.50.2300">
    <property type="match status" value="1"/>
</dbReference>
<protein>
    <recommendedName>
        <fullName evidence="11">G-protein coupled receptors family 3 profile domain-containing protein</fullName>
    </recommendedName>
</protein>
<dbReference type="PROSITE" id="PS50259">
    <property type="entry name" value="G_PROTEIN_RECEP_F3_4"/>
    <property type="match status" value="1"/>
</dbReference>
<feature type="region of interest" description="Disordered" evidence="9">
    <location>
        <begin position="510"/>
        <end position="543"/>
    </location>
</feature>
<feature type="region of interest" description="Disordered" evidence="9">
    <location>
        <begin position="461"/>
        <end position="485"/>
    </location>
</feature>
<dbReference type="SUPFAM" id="SSF53822">
    <property type="entry name" value="Periplasmic binding protein-like I"/>
    <property type="match status" value="1"/>
</dbReference>
<dbReference type="Pfam" id="PF01094">
    <property type="entry name" value="ANF_receptor"/>
    <property type="match status" value="1"/>
</dbReference>
<dbReference type="InterPro" id="IPR002455">
    <property type="entry name" value="GPCR3_GABA-B"/>
</dbReference>
<keyword evidence="5 10" id="KW-0472">Membrane</keyword>
<dbReference type="OMA" id="ILACEAK"/>
<dbReference type="PANTHER" id="PTHR10519:SF77">
    <property type="entry name" value="GAMMA-AMINOBUTYRIC ACID TYPE B RECEPTOR SUBUNIT 1"/>
    <property type="match status" value="1"/>
</dbReference>
<evidence type="ECO:0000256" key="10">
    <source>
        <dbReference type="SAM" id="Phobius"/>
    </source>
</evidence>
<feature type="transmembrane region" description="Helical" evidence="10">
    <location>
        <begin position="425"/>
        <end position="447"/>
    </location>
</feature>
<evidence type="ECO:0000256" key="4">
    <source>
        <dbReference type="ARBA" id="ARBA00023040"/>
    </source>
</evidence>
<feature type="transmembrane region" description="Helical" evidence="10">
    <location>
        <begin position="361"/>
        <end position="381"/>
    </location>
</feature>
<dbReference type="PANTHER" id="PTHR10519">
    <property type="entry name" value="GABA-B RECEPTOR"/>
    <property type="match status" value="1"/>
</dbReference>
<dbReference type="InterPro" id="IPR028082">
    <property type="entry name" value="Peripla_BP_I"/>
</dbReference>
<accession>A0A7M7PSU7</accession>
<evidence type="ECO:0000313" key="13">
    <source>
        <dbReference type="Proteomes" id="UP000007110"/>
    </source>
</evidence>
<dbReference type="KEGG" id="spu:576500"/>
<feature type="transmembrane region" description="Helical" evidence="10">
    <location>
        <begin position="401"/>
        <end position="419"/>
    </location>
</feature>
<keyword evidence="6" id="KW-0675">Receptor</keyword>
<evidence type="ECO:0000256" key="8">
    <source>
        <dbReference type="ARBA" id="ARBA00023224"/>
    </source>
</evidence>
<dbReference type="GO" id="GO:0004965">
    <property type="term" value="F:G protein-coupled GABA receptor activity"/>
    <property type="evidence" value="ECO:0000318"/>
    <property type="project" value="GO_Central"/>
</dbReference>
<dbReference type="PRINTS" id="PR01176">
    <property type="entry name" value="GABABRECEPTR"/>
</dbReference>
<dbReference type="Pfam" id="PF00003">
    <property type="entry name" value="7tm_3"/>
    <property type="match status" value="1"/>
</dbReference>
<keyword evidence="8" id="KW-0807">Transducer</keyword>
<dbReference type="InParanoid" id="A0A7M7PSU7"/>
<dbReference type="OrthoDB" id="17569at2759"/>
<dbReference type="RefSeq" id="XP_030853953.1">
    <property type="nucleotide sequence ID" value="XM_030998093.1"/>
</dbReference>
<evidence type="ECO:0000313" key="12">
    <source>
        <dbReference type="EnsemblMetazoa" id="XP_030853953"/>
    </source>
</evidence>
<dbReference type="PRINTS" id="PR01177">
    <property type="entry name" value="GABAB1RECPTR"/>
</dbReference>
<evidence type="ECO:0000256" key="3">
    <source>
        <dbReference type="ARBA" id="ARBA00022989"/>
    </source>
</evidence>
<dbReference type="InterPro" id="IPR017978">
    <property type="entry name" value="GPCR_3_C"/>
</dbReference>
<evidence type="ECO:0000256" key="9">
    <source>
        <dbReference type="SAM" id="MobiDB-lite"/>
    </source>
</evidence>
<dbReference type="EnsemblMetazoa" id="XM_030998093">
    <property type="protein sequence ID" value="XP_030853953"/>
    <property type="gene ID" value="LOC576500"/>
</dbReference>
<keyword evidence="2 10" id="KW-0812">Transmembrane</keyword>
<feature type="compositionally biased region" description="Low complexity" evidence="9">
    <location>
        <begin position="519"/>
        <end position="534"/>
    </location>
</feature>
<feature type="transmembrane region" description="Helical" evidence="10">
    <location>
        <begin position="164"/>
        <end position="189"/>
    </location>
</feature>
<feature type="domain" description="G-protein coupled receptors family 3 profile" evidence="11">
    <location>
        <begin position="246"/>
        <end position="458"/>
    </location>
</feature>